<comment type="caution">
    <text evidence="9">The sequence shown here is derived from an EMBL/GenBank/DDBJ whole genome shotgun (WGS) entry which is preliminary data.</text>
</comment>
<dbReference type="InterPro" id="IPR018076">
    <property type="entry name" value="T2SS_GspF_dom"/>
</dbReference>
<dbReference type="eggNOG" id="COG1459">
    <property type="taxonomic scope" value="Bacteria"/>
</dbReference>
<evidence type="ECO:0000256" key="3">
    <source>
        <dbReference type="ARBA" id="ARBA00022475"/>
    </source>
</evidence>
<evidence type="ECO:0000313" key="10">
    <source>
        <dbReference type="Proteomes" id="UP000034681"/>
    </source>
</evidence>
<feature type="transmembrane region" description="Helical" evidence="7">
    <location>
        <begin position="306"/>
        <end position="327"/>
    </location>
</feature>
<dbReference type="EMBL" id="AJTX02000004">
    <property type="protein sequence ID" value="KKI99876.1"/>
    <property type="molecule type" value="Genomic_DNA"/>
</dbReference>
<accession>A0A0M2PZS1</accession>
<feature type="transmembrane region" description="Helical" evidence="7">
    <location>
        <begin position="142"/>
        <end position="161"/>
    </location>
</feature>
<name>A0A0M2PZS1_PROHO</name>
<feature type="transmembrane region" description="Helical" evidence="7">
    <location>
        <begin position="167"/>
        <end position="185"/>
    </location>
</feature>
<proteinExistence type="inferred from homology"/>
<dbReference type="Pfam" id="PF00482">
    <property type="entry name" value="T2SSF"/>
    <property type="match status" value="2"/>
</dbReference>
<comment type="subcellular location">
    <subcellularLocation>
        <location evidence="1">Cell membrane</location>
        <topology evidence="1">Multi-pass membrane protein</topology>
    </subcellularLocation>
</comment>
<evidence type="ECO:0000256" key="7">
    <source>
        <dbReference type="SAM" id="Phobius"/>
    </source>
</evidence>
<dbReference type="GO" id="GO:0005886">
    <property type="term" value="C:plasma membrane"/>
    <property type="evidence" value="ECO:0007669"/>
    <property type="project" value="UniProtKB-SubCell"/>
</dbReference>
<dbReference type="InterPro" id="IPR042094">
    <property type="entry name" value="T2SS_GspF_sf"/>
</dbReference>
<reference evidence="9" key="1">
    <citation type="submission" date="2012-04" db="EMBL/GenBank/DDBJ databases">
        <authorList>
            <person name="Borisov I.G."/>
            <person name="Ivanikova N.V."/>
            <person name="Pinevich A.V."/>
        </authorList>
    </citation>
    <scope>NUCLEOTIDE SEQUENCE [LARGE SCALE GENOMIC DNA]</scope>
    <source>
        <strain evidence="9">CALU 1027</strain>
    </source>
</reference>
<organism evidence="9 10">
    <name type="scientific">Prochlorothrix hollandica PCC 9006 = CALU 1027</name>
    <dbReference type="NCBI Taxonomy" id="317619"/>
    <lineage>
        <taxon>Bacteria</taxon>
        <taxon>Bacillati</taxon>
        <taxon>Cyanobacteriota</taxon>
        <taxon>Cyanophyceae</taxon>
        <taxon>Prochlorotrichales</taxon>
        <taxon>Prochlorotrichaceae</taxon>
        <taxon>Prochlorothrix</taxon>
    </lineage>
</organism>
<dbReference type="STRING" id="317619.GCA_000332315_00523"/>
<dbReference type="AlphaFoldDB" id="A0A0M2PZS1"/>
<protein>
    <recommendedName>
        <fullName evidence="8">Type II secretion system protein GspF domain-containing protein</fullName>
    </recommendedName>
</protein>
<feature type="domain" description="Type II secretion system protein GspF" evidence="8">
    <location>
        <begin position="211"/>
        <end position="322"/>
    </location>
</feature>
<evidence type="ECO:0000256" key="1">
    <source>
        <dbReference type="ARBA" id="ARBA00004651"/>
    </source>
</evidence>
<evidence type="ECO:0000256" key="2">
    <source>
        <dbReference type="ARBA" id="ARBA00005745"/>
    </source>
</evidence>
<keyword evidence="5 7" id="KW-1133">Transmembrane helix</keyword>
<evidence type="ECO:0000259" key="8">
    <source>
        <dbReference type="Pfam" id="PF00482"/>
    </source>
</evidence>
<comment type="similarity">
    <text evidence="2">Belongs to the GSP F family.</text>
</comment>
<gene>
    <name evidence="9" type="ORF">PROH_08605</name>
</gene>
<dbReference type="Gene3D" id="1.20.81.30">
    <property type="entry name" value="Type II secretion system (T2SS), domain F"/>
    <property type="match status" value="2"/>
</dbReference>
<evidence type="ECO:0000256" key="5">
    <source>
        <dbReference type="ARBA" id="ARBA00022989"/>
    </source>
</evidence>
<keyword evidence="4 7" id="KW-0812">Transmembrane</keyword>
<feature type="domain" description="Type II secretion system protein GspF" evidence="8">
    <location>
        <begin position="42"/>
        <end position="158"/>
    </location>
</feature>
<evidence type="ECO:0000256" key="6">
    <source>
        <dbReference type="ARBA" id="ARBA00023136"/>
    </source>
</evidence>
<evidence type="ECO:0000313" key="9">
    <source>
        <dbReference type="EMBL" id="KKI99876.1"/>
    </source>
</evidence>
<dbReference type="InterPro" id="IPR003004">
    <property type="entry name" value="GspF/PilC"/>
</dbReference>
<evidence type="ECO:0000256" key="4">
    <source>
        <dbReference type="ARBA" id="ARBA00022692"/>
    </source>
</evidence>
<sequence>MNGSVFGKKTKLSHKSLQTSVLEAVSMQLPHSPIPIKDQIQFFRLLAKGLGAGLSLGQSLGLISDGKGRSPLDRCVQRLYQRVKAGDSLGDALAAEPVAPFSPWVQALIVVGEYSGALDRLCDQVVTLLETQRRQGRSQRSAAWSLILCVMGAGAVVGTLGRWNLGLMGLGGVALGGGTVALLLAPGLQPLRLQVPVLKGILQTQSMVQLAQLALPLECGVPIISALELLQPHIPHPTLRAIVGAATVQVKGGKTLTESLEGRLPARAVQYVRTGEASGTLPEMLAKMGEFYGEQLELRLQQALGVLRPLSLLGGGAIVLFLGLDLIQRLLGTLPG</sequence>
<keyword evidence="10" id="KW-1185">Reference proteome</keyword>
<dbReference type="PANTHER" id="PTHR30012">
    <property type="entry name" value="GENERAL SECRETION PATHWAY PROTEIN"/>
    <property type="match status" value="1"/>
</dbReference>
<keyword evidence="3" id="KW-1003">Cell membrane</keyword>
<keyword evidence="6 7" id="KW-0472">Membrane</keyword>
<dbReference type="PANTHER" id="PTHR30012:SF0">
    <property type="entry name" value="TYPE II SECRETION SYSTEM PROTEIN F-RELATED"/>
    <property type="match status" value="1"/>
</dbReference>
<dbReference type="Proteomes" id="UP000034681">
    <property type="component" value="Unassembled WGS sequence"/>
</dbReference>